<comment type="catalytic activity">
    <reaction evidence="1">
        <text>ATP + protein L-histidine = ADP + protein N-phospho-L-histidine.</text>
        <dbReference type="EC" id="2.7.13.3"/>
    </reaction>
</comment>
<dbReference type="Gene3D" id="1.10.287.130">
    <property type="match status" value="1"/>
</dbReference>
<dbReference type="STRING" id="877500.GCA_000935065_00199"/>
<dbReference type="InterPro" id="IPR005467">
    <property type="entry name" value="His_kinase_dom"/>
</dbReference>
<dbReference type="InterPro" id="IPR001638">
    <property type="entry name" value="Solute-binding_3/MltF_N"/>
</dbReference>
<evidence type="ECO:0000256" key="4">
    <source>
        <dbReference type="ARBA" id="ARBA00022729"/>
    </source>
</evidence>
<dbReference type="InterPro" id="IPR000014">
    <property type="entry name" value="PAS"/>
</dbReference>
<dbReference type="CDD" id="cd01007">
    <property type="entry name" value="PBP2_BvgS_HisK_like"/>
    <property type="match status" value="2"/>
</dbReference>
<dbReference type="InterPro" id="IPR004358">
    <property type="entry name" value="Sig_transdc_His_kin-like_C"/>
</dbReference>
<dbReference type="PROSITE" id="PS50109">
    <property type="entry name" value="HIS_KIN"/>
    <property type="match status" value="1"/>
</dbReference>
<accession>A0A4Q0Y0H6</accession>
<dbReference type="InterPro" id="IPR003594">
    <property type="entry name" value="HATPase_dom"/>
</dbReference>
<dbReference type="Gene3D" id="3.30.450.20">
    <property type="entry name" value="PAS domain"/>
    <property type="match status" value="1"/>
</dbReference>
<keyword evidence="4 5" id="KW-0732">Signal</keyword>
<feature type="signal peptide" evidence="5">
    <location>
        <begin position="1"/>
        <end position="19"/>
    </location>
</feature>
<dbReference type="SMART" id="SM00387">
    <property type="entry name" value="HATPase_c"/>
    <property type="match status" value="1"/>
</dbReference>
<dbReference type="Proteomes" id="UP000290191">
    <property type="component" value="Unassembled WGS sequence"/>
</dbReference>
<name>A0A4Q0Y0H6_9BACT</name>
<evidence type="ECO:0000313" key="9">
    <source>
        <dbReference type="Proteomes" id="UP000290191"/>
    </source>
</evidence>
<reference evidence="8 9" key="1">
    <citation type="submission" date="2017-10" db="EMBL/GenBank/DDBJ databases">
        <title>Genomics of the genus Arcobacter.</title>
        <authorList>
            <person name="Perez-Cataluna A."/>
            <person name="Figueras M.J."/>
        </authorList>
    </citation>
    <scope>NUCLEOTIDE SEQUENCE [LARGE SCALE GENOMIC DNA]</scope>
    <source>
        <strain evidence="8 9">DSM 24636</strain>
    </source>
</reference>
<evidence type="ECO:0000256" key="5">
    <source>
        <dbReference type="SAM" id="SignalP"/>
    </source>
</evidence>
<evidence type="ECO:0000259" key="6">
    <source>
        <dbReference type="PROSITE" id="PS50109"/>
    </source>
</evidence>
<protein>
    <recommendedName>
        <fullName evidence="2">histidine kinase</fullName>
        <ecNumber evidence="2">2.7.13.3</ecNumber>
    </recommendedName>
</protein>
<dbReference type="Pfam" id="PF02518">
    <property type="entry name" value="HATPase_c"/>
    <property type="match status" value="1"/>
</dbReference>
<dbReference type="PRINTS" id="PR00344">
    <property type="entry name" value="BCTRLSENSOR"/>
</dbReference>
<feature type="domain" description="PAC" evidence="7">
    <location>
        <begin position="637"/>
        <end position="687"/>
    </location>
</feature>
<evidence type="ECO:0000259" key="7">
    <source>
        <dbReference type="PROSITE" id="PS50113"/>
    </source>
</evidence>
<dbReference type="InterPro" id="IPR035965">
    <property type="entry name" value="PAS-like_dom_sf"/>
</dbReference>
<sequence length="950" mass="109712">MKILKILFFLSIITLHLTAKDNININLTQEEKAYLKAHPVLKINNSLNYPPFNYNQNGIAKGFSVEYMNLLAKKLGIKIKYITGPTWEQFIKMLEEDKLDAIINIVKTKQRAKEIDFSLIYHTEANTIYVRKGDETVDSLEDLNNKTLILIKSSFVQESIKKYYPNIKQILADNILEAITKLSKGEGDAIIGKKNVFDYIISKNEISNIIPTNYVDDNRMVSLIRIGVNKKNSLLKEIIKKAQRSVSDSEMLDLKKKWFGTKEHEPITIKNFLTKDEINYISKRKVFRVCTRKDIRPIEFKENGLYKGIVIDILNQISDFTDMRFDFVETNSWDEAKLFLKRGRCDFISTVANGNEVIDFANTTKIFLNYKLAIITQKNKPVVSSLKDILNKKIAIEENSDFIPLLKAINPGIKILKTKSHRKSLEAVSLGEAYFALEALPIASYYISKYSMKNLYISRYTGMSYSINMAINKNNEKLLHILNKSLSMIPKSQYREILNKWTTISFETIFDFTYFWEIAIILILLSSIFAYRHYLLNKLNKELTLANEEIEKKTIELAKQKLLFETLYNKAADGVILISEGKFYSCNEAMLKILKYKKEELLNKTITDISPRNQPSGELSAQEAKDYLKRTLKKGVTNFEWILTNKDMENIWVEIVFTAIEIENKKVIHAVIRDITKRKLLEQELEDLNINLEKRIKKEIKKNEINTQQLIQQSRLAQMGEMISMIAHQWRQPLSAISATTNNLILKMIIDEKVDKEYFDKELKLITDYSQYLSSTIDDFRNFFKSDKEKIVFELKDIIEKSLSMIKTSLDARSIIVIKNIDSKCKLFTYPGELQQVILNILKNAEDALTERRVSNRKISISTKQENGNFIIINISDNGGGIKEAILDKIFDPYFSTKNKRDGTGLGLYMSKIIINEHCEGNLKVKNGDEGAIFSIELPILKEEENSDVT</sequence>
<dbReference type="CDD" id="cd00082">
    <property type="entry name" value="HisKA"/>
    <property type="match status" value="1"/>
</dbReference>
<dbReference type="OrthoDB" id="5365097at2"/>
<dbReference type="PANTHER" id="PTHR35936">
    <property type="entry name" value="MEMBRANE-BOUND LYTIC MUREIN TRANSGLYCOSYLASE F"/>
    <property type="match status" value="1"/>
</dbReference>
<organism evidence="8 9">
    <name type="scientific">Halarcobacter anaerophilus</name>
    <dbReference type="NCBI Taxonomy" id="877500"/>
    <lineage>
        <taxon>Bacteria</taxon>
        <taxon>Pseudomonadati</taxon>
        <taxon>Campylobacterota</taxon>
        <taxon>Epsilonproteobacteria</taxon>
        <taxon>Campylobacterales</taxon>
        <taxon>Arcobacteraceae</taxon>
        <taxon>Halarcobacter</taxon>
    </lineage>
</organism>
<feature type="domain" description="Histidine kinase" evidence="6">
    <location>
        <begin position="725"/>
        <end position="942"/>
    </location>
</feature>
<gene>
    <name evidence="8" type="ORF">CRV06_04820</name>
</gene>
<dbReference type="InterPro" id="IPR003661">
    <property type="entry name" value="HisK_dim/P_dom"/>
</dbReference>
<dbReference type="SUPFAM" id="SSF55874">
    <property type="entry name" value="ATPase domain of HSP90 chaperone/DNA topoisomerase II/histidine kinase"/>
    <property type="match status" value="1"/>
</dbReference>
<dbReference type="InterPro" id="IPR036097">
    <property type="entry name" value="HisK_dim/P_sf"/>
</dbReference>
<comment type="caution">
    <text evidence="8">The sequence shown here is derived from an EMBL/GenBank/DDBJ whole genome shotgun (WGS) entry which is preliminary data.</text>
</comment>
<feature type="chain" id="PRO_5020807096" description="histidine kinase" evidence="5">
    <location>
        <begin position="20"/>
        <end position="950"/>
    </location>
</feature>
<keyword evidence="9" id="KW-1185">Reference proteome</keyword>
<evidence type="ECO:0000256" key="3">
    <source>
        <dbReference type="ARBA" id="ARBA00022553"/>
    </source>
</evidence>
<dbReference type="SUPFAM" id="SSF55785">
    <property type="entry name" value="PYP-like sensor domain (PAS domain)"/>
    <property type="match status" value="1"/>
</dbReference>
<dbReference type="CDD" id="cd00130">
    <property type="entry name" value="PAS"/>
    <property type="match status" value="1"/>
</dbReference>
<dbReference type="Gene3D" id="3.30.565.10">
    <property type="entry name" value="Histidine kinase-like ATPase, C-terminal domain"/>
    <property type="match status" value="1"/>
</dbReference>
<dbReference type="InterPro" id="IPR036890">
    <property type="entry name" value="HATPase_C_sf"/>
</dbReference>
<evidence type="ECO:0000313" key="8">
    <source>
        <dbReference type="EMBL" id="RXJ63516.1"/>
    </source>
</evidence>
<dbReference type="RefSeq" id="WP_129081578.1">
    <property type="nucleotide sequence ID" value="NZ_CP041070.1"/>
</dbReference>
<dbReference type="SUPFAM" id="SSF47384">
    <property type="entry name" value="Homodimeric domain of signal transducing histidine kinase"/>
    <property type="match status" value="1"/>
</dbReference>
<dbReference type="Gene3D" id="3.40.190.10">
    <property type="entry name" value="Periplasmic binding protein-like II"/>
    <property type="match status" value="4"/>
</dbReference>
<dbReference type="PROSITE" id="PS50113">
    <property type="entry name" value="PAC"/>
    <property type="match status" value="1"/>
</dbReference>
<keyword evidence="3" id="KW-0597">Phosphoprotein</keyword>
<evidence type="ECO:0000256" key="1">
    <source>
        <dbReference type="ARBA" id="ARBA00000085"/>
    </source>
</evidence>
<dbReference type="EMBL" id="PDKO01000003">
    <property type="protein sequence ID" value="RXJ63516.1"/>
    <property type="molecule type" value="Genomic_DNA"/>
</dbReference>
<dbReference type="Pfam" id="PF13426">
    <property type="entry name" value="PAS_9"/>
    <property type="match status" value="1"/>
</dbReference>
<dbReference type="SUPFAM" id="SSF53850">
    <property type="entry name" value="Periplasmic binding protein-like II"/>
    <property type="match status" value="2"/>
</dbReference>
<dbReference type="EC" id="2.7.13.3" evidence="2"/>
<dbReference type="SMART" id="SM00062">
    <property type="entry name" value="PBPb"/>
    <property type="match status" value="2"/>
</dbReference>
<dbReference type="InterPro" id="IPR000700">
    <property type="entry name" value="PAS-assoc_C"/>
</dbReference>
<dbReference type="SMART" id="SM00388">
    <property type="entry name" value="HisKA"/>
    <property type="match status" value="1"/>
</dbReference>
<dbReference type="NCBIfam" id="TIGR00229">
    <property type="entry name" value="sensory_box"/>
    <property type="match status" value="1"/>
</dbReference>
<evidence type="ECO:0000256" key="2">
    <source>
        <dbReference type="ARBA" id="ARBA00012438"/>
    </source>
</evidence>
<proteinExistence type="predicted"/>
<dbReference type="GO" id="GO:0000155">
    <property type="term" value="F:phosphorelay sensor kinase activity"/>
    <property type="evidence" value="ECO:0007669"/>
    <property type="project" value="InterPro"/>
</dbReference>
<dbReference type="AlphaFoldDB" id="A0A4Q0Y0H6"/>
<dbReference type="Pfam" id="PF00497">
    <property type="entry name" value="SBP_bac_3"/>
    <property type="match status" value="2"/>
</dbReference>